<feature type="region of interest" description="Disordered" evidence="1">
    <location>
        <begin position="250"/>
        <end position="383"/>
    </location>
</feature>
<feature type="region of interest" description="Disordered" evidence="1">
    <location>
        <begin position="652"/>
        <end position="896"/>
    </location>
</feature>
<dbReference type="RefSeq" id="XP_012178020.1">
    <property type="nucleotide sequence ID" value="XM_012322630.1"/>
</dbReference>
<feature type="compositionally biased region" description="Polar residues" evidence="1">
    <location>
        <begin position="776"/>
        <end position="805"/>
    </location>
</feature>
<protein>
    <submittedName>
        <fullName evidence="2">Uncharacterized protein</fullName>
    </submittedName>
</protein>
<feature type="region of interest" description="Disordered" evidence="1">
    <location>
        <begin position="24"/>
        <end position="83"/>
    </location>
</feature>
<feature type="compositionally biased region" description="Polar residues" evidence="1">
    <location>
        <begin position="863"/>
        <end position="873"/>
    </location>
</feature>
<keyword evidence="3" id="KW-1185">Reference proteome</keyword>
<feature type="region of interest" description="Disordered" evidence="1">
    <location>
        <begin position="98"/>
        <end position="173"/>
    </location>
</feature>
<dbReference type="GeneID" id="24093648"/>
<feature type="compositionally biased region" description="Polar residues" evidence="1">
    <location>
        <begin position="681"/>
        <end position="694"/>
    </location>
</feature>
<dbReference type="HOGENOM" id="CLU_011048_0_0_1"/>
<feature type="compositionally biased region" description="Polar residues" evidence="1">
    <location>
        <begin position="40"/>
        <end position="52"/>
    </location>
</feature>
<dbReference type="Proteomes" id="UP000006352">
    <property type="component" value="Unassembled WGS sequence"/>
</dbReference>
<feature type="compositionally biased region" description="Basic and acidic residues" evidence="1">
    <location>
        <begin position="699"/>
        <end position="708"/>
    </location>
</feature>
<feature type="compositionally biased region" description="Pro residues" evidence="1">
    <location>
        <begin position="58"/>
        <end position="76"/>
    </location>
</feature>
<sequence length="900" mass="95901">MASTMTTESRSALRDRRNAVPLLLSSFPAPPTHIPASPFTPLSTPISVPTSASSGILNPPPSLPPSSPLPPVPGPSPITEHETLMFISAARSRRASKLSLASSSSYSRRNSTATLASNGSGSNASVPSLSLSVSATPVDSSTRSLRTLSSNGSLPTCSRLQDKSPTFEPRIREEDAADLSRMSLDEIIMHSPVSDSEYSDDEKVLEVGLSASGRRRHAPNDSISSIDMQDLPPLHEDEVEMPIAVPALSPVCPEFANSPKRSSTSSRINKDLPPLPTEARGPSTSTAPPDTQRSDSPDIQTILATTPRPRRKSSTSALSTRSRSASRSRSSRSALRRHVSEGISMPRSRIHKSDPRRTSEASLPLPERRGRPGEPGESMRKDARDVEEFWNDDSFVSDYGTPLDGTGTPMELFDKEEEDRLERELEGDGSDTDSSLDIHTPLPNLMLRDGLLSPHSKLLPQSQQASPNGRPGSLMSIASTVGSVMTKSGLYKDERDTQKRRCRHRDGKLLRGGIGLTTGLGWSDSEDEDAPSPLTRQLSSTSLSRKSLPSSLRSSHPLSRSVSAASIDTHSTAETGAGRHRDDKGRASFPLDRTRRLVPVSLEQKISLSSAGSASLRGFGPQSHASALSLRSASSSGRKATLSSAHLDHINEREETSLESPSSSSSASLPMPLTPVGSDVIGSNRTSGASLLSQRSRKMSSEFDRHFPTDPASHISAVSSKRTPFTRSTSAGSSIATSMSTPPSSYSGPKSAQVPRPLRLSQQSILRRAPDGSYRPTVSTGSAGKSGIGTINGNNHCSAPTASKMRQSDPTSLSKSSPSPALGLPRSGSRDMTLHNGDHSTGRDIAMKFPSVPDTKLRPRTGTGMTYRSSSNPAARPSMMRTPSSTRLNASYNTDVGVAI</sequence>
<evidence type="ECO:0000313" key="2">
    <source>
        <dbReference type="EMBL" id="CCL98737.1"/>
    </source>
</evidence>
<reference evidence="2 3" key="1">
    <citation type="journal article" date="2012" name="Appl. Environ. Microbiol.">
        <title>Short-read sequencing for genomic analysis of the brown rot fungus Fibroporia radiculosa.</title>
        <authorList>
            <person name="Tang J.D."/>
            <person name="Perkins A.D."/>
            <person name="Sonstegard T.S."/>
            <person name="Schroeder S.G."/>
            <person name="Burgess S.C."/>
            <person name="Diehl S.V."/>
        </authorList>
    </citation>
    <scope>NUCLEOTIDE SEQUENCE [LARGE SCALE GENOMIC DNA]</scope>
    <source>
        <strain evidence="2 3">TFFH 294</strain>
    </source>
</reference>
<name>J4HS42_9APHY</name>
<feature type="compositionally biased region" description="Low complexity" evidence="1">
    <location>
        <begin position="658"/>
        <end position="671"/>
    </location>
</feature>
<feature type="compositionally biased region" description="Basic and acidic residues" evidence="1">
    <location>
        <begin position="366"/>
        <end position="383"/>
    </location>
</feature>
<dbReference type="AlphaFoldDB" id="J4HS42"/>
<feature type="compositionally biased region" description="Low complexity" evidence="1">
    <location>
        <begin position="314"/>
        <end position="323"/>
    </location>
</feature>
<feature type="compositionally biased region" description="Polar residues" evidence="1">
    <location>
        <begin position="881"/>
        <end position="894"/>
    </location>
</feature>
<feature type="region of interest" description="Disordered" evidence="1">
    <location>
        <begin position="415"/>
        <end position="592"/>
    </location>
</feature>
<feature type="compositionally biased region" description="Polar residues" evidence="1">
    <location>
        <begin position="476"/>
        <end position="486"/>
    </location>
</feature>
<dbReference type="EMBL" id="HE796898">
    <property type="protein sequence ID" value="CCL98737.1"/>
    <property type="molecule type" value="Genomic_DNA"/>
</dbReference>
<dbReference type="STRING" id="599839.J4HS42"/>
<accession>J4HS42</accession>
<organism evidence="2 3">
    <name type="scientific">Fibroporia radiculosa</name>
    <dbReference type="NCBI Taxonomy" id="599839"/>
    <lineage>
        <taxon>Eukaryota</taxon>
        <taxon>Fungi</taxon>
        <taxon>Dikarya</taxon>
        <taxon>Basidiomycota</taxon>
        <taxon>Agaricomycotina</taxon>
        <taxon>Agaricomycetes</taxon>
        <taxon>Polyporales</taxon>
        <taxon>Fibroporiaceae</taxon>
        <taxon>Fibroporia</taxon>
    </lineage>
</organism>
<feature type="region of interest" description="Disordered" evidence="1">
    <location>
        <begin position="208"/>
        <end position="229"/>
    </location>
</feature>
<feature type="compositionally biased region" description="Polar residues" evidence="1">
    <location>
        <begin position="716"/>
        <end position="750"/>
    </location>
</feature>
<evidence type="ECO:0000256" key="1">
    <source>
        <dbReference type="SAM" id="MobiDB-lite"/>
    </source>
</evidence>
<feature type="compositionally biased region" description="Basic and acidic residues" evidence="1">
    <location>
        <begin position="577"/>
        <end position="586"/>
    </location>
</feature>
<feature type="compositionally biased region" description="Low complexity" evidence="1">
    <location>
        <begin position="808"/>
        <end position="825"/>
    </location>
</feature>
<feature type="compositionally biased region" description="Basic and acidic residues" evidence="1">
    <location>
        <begin position="490"/>
        <end position="499"/>
    </location>
</feature>
<proteinExistence type="predicted"/>
<feature type="compositionally biased region" description="Low complexity" evidence="1">
    <location>
        <begin position="98"/>
        <end position="150"/>
    </location>
</feature>
<feature type="compositionally biased region" description="Polar residues" evidence="1">
    <location>
        <begin position="282"/>
        <end position="291"/>
    </location>
</feature>
<feature type="compositionally biased region" description="Polar residues" evidence="1">
    <location>
        <begin position="564"/>
        <end position="574"/>
    </location>
</feature>
<dbReference type="OrthoDB" id="3064136at2759"/>
<evidence type="ECO:0000313" key="3">
    <source>
        <dbReference type="Proteomes" id="UP000006352"/>
    </source>
</evidence>
<feature type="compositionally biased region" description="Basic and acidic residues" evidence="1">
    <location>
        <begin position="828"/>
        <end position="846"/>
    </location>
</feature>
<feature type="compositionally biased region" description="Basic residues" evidence="1">
    <location>
        <begin position="324"/>
        <end position="337"/>
    </location>
</feature>
<gene>
    <name evidence="2" type="ORF">FIBRA_00742</name>
</gene>
<dbReference type="InParanoid" id="J4HS42"/>
<feature type="compositionally biased region" description="Low complexity" evidence="1">
    <location>
        <begin position="531"/>
        <end position="563"/>
    </location>
</feature>